<name>A0A2S4UGM9_9BASI</name>
<proteinExistence type="predicted"/>
<accession>A0A2S4UGM9</accession>
<gene>
    <name evidence="1" type="ORF">PSTT_15693</name>
</gene>
<feature type="non-terminal residue" evidence="1">
    <location>
        <position position="1"/>
    </location>
</feature>
<dbReference type="VEuPathDB" id="FungiDB:PSTT_15693"/>
<protein>
    <submittedName>
        <fullName evidence="1">Uncharacterized protein</fullName>
    </submittedName>
</protein>
<reference evidence="1" key="1">
    <citation type="submission" date="2017-12" db="EMBL/GenBank/DDBJ databases">
        <title>Gene loss provides genomic basis for host adaptation in cereal stripe rust fungi.</title>
        <authorList>
            <person name="Xia C."/>
        </authorList>
    </citation>
    <scope>NUCLEOTIDE SEQUENCE [LARGE SCALE GENOMIC DNA]</scope>
    <source>
        <strain evidence="1">93-210</strain>
    </source>
</reference>
<feature type="non-terminal residue" evidence="1">
    <location>
        <position position="533"/>
    </location>
</feature>
<dbReference type="PANTHER" id="PTHR33069">
    <property type="entry name" value="CHROMOSOME 7, WHOLE GENOME SHOTGUN SEQUENCE-RELATED"/>
    <property type="match status" value="1"/>
</dbReference>
<sequence length="533" mass="60642">LVIDGFESIRRKYGSSRLPPDQAYIQGPPYTLPIGRIKVESNVILLKELLSDLLPLLARQLGTLSLLLNPEEIRKDPGSNLMRLLELQPALHLNMTRVTNSIALISPRLYKTVDRVDDQELKRFKSYWLNELADDLIEIRFHVSCICYATCTDIEGLDLCMVYEFLEETGDTDPSVCKDFIEEAIDYINTAIKTVEGAYGMTRHLGRAIGSLGKKCLDPIHPLPVRLVNQRRILNYGFVNKDRWPRSSVYFQEVTPALSTEKVESNEVLLNELLSQLLPLLAGQLNTLSLSLNPEDIRRDPGSKLSRLLELQLAIDNSMTRVAYYMALICPRPLHTLDRVDDNKLERFKSHWLNKLVESIEHMQFQVAVALNAACEHIEALNLCIVHESMEDTASDFTDSLAPSFYEDLIHKALIVINSTIKLRSESELIFASRSWEQGVHGMTQKLREAIGSLGAEVTRWNTLDTRMFSGAAGTLASRFEAPKLLFLVHVIPLIQEIDLDYYENWFATWNTQFGLAINNFQYYARSFDHIPG</sequence>
<keyword evidence="2" id="KW-1185">Reference proteome</keyword>
<dbReference type="AlphaFoldDB" id="A0A2S4UGM9"/>
<evidence type="ECO:0000313" key="1">
    <source>
        <dbReference type="EMBL" id="POV96376.1"/>
    </source>
</evidence>
<organism evidence="1 2">
    <name type="scientific">Puccinia striiformis</name>
    <dbReference type="NCBI Taxonomy" id="27350"/>
    <lineage>
        <taxon>Eukaryota</taxon>
        <taxon>Fungi</taxon>
        <taxon>Dikarya</taxon>
        <taxon>Basidiomycota</taxon>
        <taxon>Pucciniomycotina</taxon>
        <taxon>Pucciniomycetes</taxon>
        <taxon>Pucciniales</taxon>
        <taxon>Pucciniaceae</taxon>
        <taxon>Puccinia</taxon>
    </lineage>
</organism>
<comment type="caution">
    <text evidence="1">The sequence shown here is derived from an EMBL/GenBank/DDBJ whole genome shotgun (WGS) entry which is preliminary data.</text>
</comment>
<dbReference type="Proteomes" id="UP000239156">
    <property type="component" value="Unassembled WGS sequence"/>
</dbReference>
<dbReference type="EMBL" id="PKSL01000300">
    <property type="protein sequence ID" value="POV96376.1"/>
    <property type="molecule type" value="Genomic_DNA"/>
</dbReference>
<dbReference type="PANTHER" id="PTHR33069:SF3">
    <property type="entry name" value="DYNEIN HEAVY CHAIN TAIL DOMAIN-CONTAINING PROTEIN"/>
    <property type="match status" value="1"/>
</dbReference>
<dbReference type="VEuPathDB" id="FungiDB:PSHT_15199"/>
<evidence type="ECO:0000313" key="2">
    <source>
        <dbReference type="Proteomes" id="UP000239156"/>
    </source>
</evidence>